<name>A0A2T6B8A8_9RHOB</name>
<sequence>AGPALSGEGLFTTTFPLPGVTWNSGMSSTTYMALTNVQSGVNGEANSAALAVRDADTANSGTQIHAAAEACHNMVYGGYSDWYLPGSAEIHTLFLNKGALPVKTGTFWTSSEYGQTTAMAYNLGTGATSAVTKSTAGALMCVRRGPAAAPAGTACSDVSVIGGACGNGEVVYVGEESGQRLYTTSFSLPAHPWNSGIASTTYMRLTNIKSETDGPANTSWLAVNDADTANSGTQVHVAAEICENLNYLGFQNWYLPAPSDTARMATNAALLPEMGAIWTSVENTQTTAVIYDTATATRSNATKSWSYKVRCMRKEPVPVDPTVVLDDGFESFSGWSVIRSGSLTAATDQARSGAGSALKSAADDPNGGYKLLSSPVSRNYELEAWVRSSDPRVGGGADRITISDANGNGYGFNVGSTSHALDVRTGYASTIVGGATWSRPSNAWYRVVFRALPDNTFRTTIYDAAGAELSTHAYAADATHAGPFDRVAILGGREFHVDDLKVTNFDAVTPFWNSALNLFKTSTRSPLDVFSWAGPAADNNATVTRDTTVTDSPYGGVPLKMVVTGADPHIMSYAQQTGAPWNLATAANGQTWEVRVLAKASAPTTIQLFLFGTSSTGAWSGQSGTIGAGTRAVTTGWQEYTYRFTFANAGVQAVQTRLDGPDSGEAVNIWFDGLQLYRVE</sequence>
<accession>A0A2T6B8A8</accession>
<reference evidence="2 3" key="1">
    <citation type="submission" date="2018-04" db="EMBL/GenBank/DDBJ databases">
        <title>Genomic Encyclopedia of Archaeal and Bacterial Type Strains, Phase II (KMG-II): from individual species to whole genera.</title>
        <authorList>
            <person name="Goeker M."/>
        </authorList>
    </citation>
    <scope>NUCLEOTIDE SEQUENCE [LARGE SCALE GENOMIC DNA]</scope>
    <source>
        <strain evidence="2 3">DSM 21823</strain>
    </source>
</reference>
<dbReference type="InterPro" id="IPR053978">
    <property type="entry name" value="SO2946-like_C"/>
</dbReference>
<dbReference type="InterPro" id="IPR008979">
    <property type="entry name" value="Galactose-bd-like_sf"/>
</dbReference>
<keyword evidence="3" id="KW-1185">Reference proteome</keyword>
<dbReference type="Proteomes" id="UP000244224">
    <property type="component" value="Unassembled WGS sequence"/>
</dbReference>
<evidence type="ECO:0000259" key="1">
    <source>
        <dbReference type="Pfam" id="PF22237"/>
    </source>
</evidence>
<dbReference type="Gene3D" id="2.60.120.260">
    <property type="entry name" value="Galactose-binding domain-like"/>
    <property type="match status" value="2"/>
</dbReference>
<evidence type="ECO:0000313" key="3">
    <source>
        <dbReference type="Proteomes" id="UP000244224"/>
    </source>
</evidence>
<organism evidence="2 3">
    <name type="scientific">Gemmobacter caeni</name>
    <dbReference type="NCBI Taxonomy" id="589035"/>
    <lineage>
        <taxon>Bacteria</taxon>
        <taxon>Pseudomonadati</taxon>
        <taxon>Pseudomonadota</taxon>
        <taxon>Alphaproteobacteria</taxon>
        <taxon>Rhodobacterales</taxon>
        <taxon>Paracoccaceae</taxon>
        <taxon>Gemmobacter</taxon>
    </lineage>
</organism>
<feature type="domain" description="SO2946-like C-terminal" evidence="1">
    <location>
        <begin position="399"/>
        <end position="479"/>
    </location>
</feature>
<dbReference type="Pfam" id="PF22237">
    <property type="entry name" value="SO2946-like_C"/>
    <property type="match status" value="1"/>
</dbReference>
<dbReference type="RefSeq" id="WP_211317720.1">
    <property type="nucleotide sequence ID" value="NZ_QBKP01000002.1"/>
</dbReference>
<dbReference type="AlphaFoldDB" id="A0A2T6B8A8"/>
<feature type="non-terminal residue" evidence="2">
    <location>
        <position position="1"/>
    </location>
</feature>
<evidence type="ECO:0000313" key="2">
    <source>
        <dbReference type="EMBL" id="PTX52309.1"/>
    </source>
</evidence>
<protein>
    <submittedName>
        <fullName evidence="2">Uncharacterized protein DUF1566</fullName>
    </submittedName>
</protein>
<proteinExistence type="predicted"/>
<dbReference type="SUPFAM" id="SSF49785">
    <property type="entry name" value="Galactose-binding domain-like"/>
    <property type="match status" value="1"/>
</dbReference>
<gene>
    <name evidence="2" type="ORF">C8N34_10287</name>
</gene>
<dbReference type="EMBL" id="QBKP01000002">
    <property type="protein sequence ID" value="PTX52309.1"/>
    <property type="molecule type" value="Genomic_DNA"/>
</dbReference>
<comment type="caution">
    <text evidence="2">The sequence shown here is derived from an EMBL/GenBank/DDBJ whole genome shotgun (WGS) entry which is preliminary data.</text>
</comment>